<dbReference type="InterPro" id="IPR001279">
    <property type="entry name" value="Metallo-B-lactamas"/>
</dbReference>
<comment type="caution">
    <text evidence="2">The sequence shown here is derived from an EMBL/GenBank/DDBJ whole genome shotgun (WGS) entry which is preliminary data.</text>
</comment>
<dbReference type="SUPFAM" id="SSF56281">
    <property type="entry name" value="Metallo-hydrolase/oxidoreductase"/>
    <property type="match status" value="1"/>
</dbReference>
<keyword evidence="2" id="KW-0378">Hydrolase</keyword>
<dbReference type="Pfam" id="PF00753">
    <property type="entry name" value="Lactamase_B"/>
    <property type="match status" value="1"/>
</dbReference>
<dbReference type="PANTHER" id="PTHR42951:SF14">
    <property type="entry name" value="METALLO-BETA-LACTAMASE SUPERFAMILY PROTEIN"/>
    <property type="match status" value="1"/>
</dbReference>
<proteinExistence type="predicted"/>
<reference evidence="2" key="1">
    <citation type="submission" date="2023-07" db="EMBL/GenBank/DDBJ databases">
        <title>Sorghum-associated microbial communities from plants grown in Nebraska, USA.</title>
        <authorList>
            <person name="Schachtman D."/>
        </authorList>
    </citation>
    <scope>NUCLEOTIDE SEQUENCE</scope>
    <source>
        <strain evidence="2">DS2795</strain>
    </source>
</reference>
<dbReference type="PANTHER" id="PTHR42951">
    <property type="entry name" value="METALLO-BETA-LACTAMASE DOMAIN-CONTAINING"/>
    <property type="match status" value="1"/>
</dbReference>
<dbReference type="Gene3D" id="3.60.15.10">
    <property type="entry name" value="Ribonuclease Z/Hydroxyacylglutathione hydrolase-like"/>
    <property type="match status" value="1"/>
</dbReference>
<feature type="domain" description="Metallo-beta-lactamase" evidence="1">
    <location>
        <begin position="24"/>
        <end position="209"/>
    </location>
</feature>
<dbReference type="InterPro" id="IPR036866">
    <property type="entry name" value="RibonucZ/Hydroxyglut_hydro"/>
</dbReference>
<dbReference type="EMBL" id="JAUSRR010000023">
    <property type="protein sequence ID" value="MDP9927785.1"/>
    <property type="molecule type" value="Genomic_DNA"/>
</dbReference>
<dbReference type="CDD" id="cd06262">
    <property type="entry name" value="metallo-hydrolase-like_MBL-fold"/>
    <property type="match status" value="1"/>
</dbReference>
<sequence length="311" mass="33679">MGHHGEASAGLPANVVVFERGWLSSNNILFFGAEETALVDTGYATHADQTLALVESVLGERPLDRVLNTHLHSDHCGGNAALQQRYPSLRTDIPPGEAALVERWDAQGLSFLATGQSCPRFGFTGLLEPGTECLLGDSAWQVHGAPGHDPHSVILFDPVSRTLISADALWENGFGIAFPELMGEPSFGDIAATLDLIEKLAPRQVIPGHGGVFGDVDRALQTARRRLSGLERDPVKHARHAMKVLMKFKLLELHAVSHAEWNAWLAETPYFELIRARFFADESLEALTSDLLAELVAVDAAQSDALGVRNA</sequence>
<evidence type="ECO:0000259" key="1">
    <source>
        <dbReference type="SMART" id="SM00849"/>
    </source>
</evidence>
<dbReference type="GO" id="GO:0016787">
    <property type="term" value="F:hydrolase activity"/>
    <property type="evidence" value="ECO:0007669"/>
    <property type="project" value="UniProtKB-KW"/>
</dbReference>
<dbReference type="RefSeq" id="WP_307638735.1">
    <property type="nucleotide sequence ID" value="NZ_JAUSRR010000023.1"/>
</dbReference>
<dbReference type="Proteomes" id="UP001244295">
    <property type="component" value="Unassembled WGS sequence"/>
</dbReference>
<protein>
    <submittedName>
        <fullName evidence="2">Glyoxylase-like metal-dependent hydrolase (Beta-lactamase superfamily II)</fullName>
    </submittedName>
</protein>
<evidence type="ECO:0000313" key="2">
    <source>
        <dbReference type="EMBL" id="MDP9927785.1"/>
    </source>
</evidence>
<dbReference type="SMART" id="SM00849">
    <property type="entry name" value="Lactamase_B"/>
    <property type="match status" value="1"/>
</dbReference>
<dbReference type="InterPro" id="IPR050855">
    <property type="entry name" value="NDM-1-like"/>
</dbReference>
<evidence type="ECO:0000313" key="3">
    <source>
        <dbReference type="Proteomes" id="UP001244295"/>
    </source>
</evidence>
<organism evidence="2 3">
    <name type="scientific">Variovorax boronicumulans</name>
    <dbReference type="NCBI Taxonomy" id="436515"/>
    <lineage>
        <taxon>Bacteria</taxon>
        <taxon>Pseudomonadati</taxon>
        <taxon>Pseudomonadota</taxon>
        <taxon>Betaproteobacteria</taxon>
        <taxon>Burkholderiales</taxon>
        <taxon>Comamonadaceae</taxon>
        <taxon>Variovorax</taxon>
    </lineage>
</organism>
<accession>A0AAW8E880</accession>
<name>A0AAW8E880_9BURK</name>
<gene>
    <name evidence="2" type="ORF">J2W25_006839</name>
</gene>
<dbReference type="AlphaFoldDB" id="A0AAW8E880"/>